<name>A0A0P5Z2S4_9CRUS</name>
<proteinExistence type="predicted"/>
<dbReference type="EMBL" id="LRGB01000031">
    <property type="protein sequence ID" value="KZS21255.1"/>
    <property type="molecule type" value="Genomic_DNA"/>
</dbReference>
<reference evidence="1 2" key="1">
    <citation type="submission" date="2016-03" db="EMBL/GenBank/DDBJ databases">
        <title>EvidentialGene: Evidence-directed Construction of Genes on Genomes.</title>
        <authorList>
            <person name="Gilbert D.G."/>
            <person name="Choi J.-H."/>
            <person name="Mockaitis K."/>
            <person name="Colbourne J."/>
            <person name="Pfrender M."/>
        </authorList>
    </citation>
    <scope>NUCLEOTIDE SEQUENCE [LARGE SCALE GENOMIC DNA]</scope>
    <source>
        <strain evidence="1 2">Xinb3</strain>
        <tissue evidence="1">Complete organism</tissue>
    </source>
</reference>
<keyword evidence="2" id="KW-1185">Reference proteome</keyword>
<evidence type="ECO:0000313" key="2">
    <source>
        <dbReference type="Proteomes" id="UP000076858"/>
    </source>
</evidence>
<dbReference type="AlphaFoldDB" id="A0A0P5Z2S4"/>
<evidence type="ECO:0000313" key="1">
    <source>
        <dbReference type="EMBL" id="KZS21255.1"/>
    </source>
</evidence>
<comment type="caution">
    <text evidence="1">The sequence shown here is derived from an EMBL/GenBank/DDBJ whole genome shotgun (WGS) entry which is preliminary data.</text>
</comment>
<sequence length="60" mass="7317">MVTKHYTGFNWQSWTNYKSVHVWPWWTTMYQLSKCVGGKIQAFNMIIPQTAFIRHRLLHF</sequence>
<gene>
    <name evidence="1" type="ORF">APZ42_011873</name>
</gene>
<organism evidence="1 2">
    <name type="scientific">Daphnia magna</name>
    <dbReference type="NCBI Taxonomy" id="35525"/>
    <lineage>
        <taxon>Eukaryota</taxon>
        <taxon>Metazoa</taxon>
        <taxon>Ecdysozoa</taxon>
        <taxon>Arthropoda</taxon>
        <taxon>Crustacea</taxon>
        <taxon>Branchiopoda</taxon>
        <taxon>Diplostraca</taxon>
        <taxon>Cladocera</taxon>
        <taxon>Anomopoda</taxon>
        <taxon>Daphniidae</taxon>
        <taxon>Daphnia</taxon>
    </lineage>
</organism>
<accession>A0A0P5Z2S4</accession>
<protein>
    <submittedName>
        <fullName evidence="1">Uncharacterized protein</fullName>
    </submittedName>
</protein>
<dbReference type="Proteomes" id="UP000076858">
    <property type="component" value="Unassembled WGS sequence"/>
</dbReference>